<dbReference type="EC" id="1.1.1.264" evidence="8"/>
<dbReference type="AlphaFoldDB" id="A0A0F0L3P6"/>
<dbReference type="PATRIC" id="fig|104336.4.peg.131"/>
<name>A0A0F0L3P6_9MICO</name>
<feature type="domain" description="Alcohol dehydrogenase-like C-terminal" evidence="6">
    <location>
        <begin position="176"/>
        <end position="296"/>
    </location>
</feature>
<keyword evidence="5 8" id="KW-0560">Oxidoreductase</keyword>
<evidence type="ECO:0000256" key="3">
    <source>
        <dbReference type="ARBA" id="ARBA00022723"/>
    </source>
</evidence>
<dbReference type="PANTHER" id="PTHR43161">
    <property type="entry name" value="SORBITOL DEHYDROGENASE"/>
    <property type="match status" value="1"/>
</dbReference>
<dbReference type="GO" id="GO:0050572">
    <property type="term" value="F:L-idonate 5-dehydrogenase [NAD(P)+] activity"/>
    <property type="evidence" value="ECO:0007669"/>
    <property type="project" value="UniProtKB-EC"/>
</dbReference>
<accession>A0A0F0L3P6</accession>
<organism evidence="8 9">
    <name type="scientific">Microbacterium foliorum</name>
    <dbReference type="NCBI Taxonomy" id="104336"/>
    <lineage>
        <taxon>Bacteria</taxon>
        <taxon>Bacillati</taxon>
        <taxon>Actinomycetota</taxon>
        <taxon>Actinomycetes</taxon>
        <taxon>Micrococcales</taxon>
        <taxon>Microbacteriaceae</taxon>
        <taxon>Microbacterium</taxon>
    </lineage>
</organism>
<keyword evidence="4" id="KW-0862">Zinc</keyword>
<evidence type="ECO:0000256" key="2">
    <source>
        <dbReference type="ARBA" id="ARBA00008072"/>
    </source>
</evidence>
<dbReference type="KEGG" id="mfol:DXT68_00380"/>
<evidence type="ECO:0000256" key="5">
    <source>
        <dbReference type="ARBA" id="ARBA00023002"/>
    </source>
</evidence>
<comment type="cofactor">
    <cofactor evidence="1">
        <name>Zn(2+)</name>
        <dbReference type="ChEBI" id="CHEBI:29105"/>
    </cofactor>
</comment>
<comment type="caution">
    <text evidence="8">The sequence shown here is derived from an EMBL/GenBank/DDBJ whole genome shotgun (WGS) entry which is preliminary data.</text>
</comment>
<dbReference type="SUPFAM" id="SSF51735">
    <property type="entry name" value="NAD(P)-binding Rossmann-fold domains"/>
    <property type="match status" value="1"/>
</dbReference>
<keyword evidence="9" id="KW-1185">Reference proteome</keyword>
<gene>
    <name evidence="8" type="primary">idnD</name>
    <name evidence="8" type="ORF">RN50_00125</name>
</gene>
<keyword evidence="3" id="KW-0479">Metal-binding</keyword>
<dbReference type="InterPro" id="IPR011032">
    <property type="entry name" value="GroES-like_sf"/>
</dbReference>
<dbReference type="Pfam" id="PF08240">
    <property type="entry name" value="ADH_N"/>
    <property type="match status" value="1"/>
</dbReference>
<sequence>MKSLAIHGKEDIRWEDREVPTPGEGEVRLRVNYVGICGSDLHYYFHGANGEYTIREPLTPGHELSGVVDLDPSGRLAPGTPVTVHPARYGPEVPGLEDRPHLRSGGDYLGSAAADPHRQGGASELLIVEDHMIRVLPASLPLERAALAEPLAVAIHAVSLAGDITGARVLVIGAGPIGLLVVAAAVEAGASVVGASDVREEPLERSQALGATEVSLVGRDTIENESYDVVFECSGVGVALSSAVRAARRAGTIVQVGMLPNADIGVNLAPMLAKELTIRGAFRFSTEIDDAIALLAESDALDSVISHVIPASDAVEALELARDSSASAKVLLSL</sequence>
<dbReference type="CDD" id="cd08232">
    <property type="entry name" value="idonate-5-DH"/>
    <property type="match status" value="1"/>
</dbReference>
<dbReference type="Gene3D" id="3.40.50.720">
    <property type="entry name" value="NAD(P)-binding Rossmann-like Domain"/>
    <property type="match status" value="1"/>
</dbReference>
<dbReference type="InterPro" id="IPR036291">
    <property type="entry name" value="NAD(P)-bd_dom_sf"/>
</dbReference>
<dbReference type="EMBL" id="JYIU01000017">
    <property type="protein sequence ID" value="KJL26950.1"/>
    <property type="molecule type" value="Genomic_DNA"/>
</dbReference>
<proteinExistence type="inferred from homology"/>
<comment type="similarity">
    <text evidence="2">Belongs to the zinc-containing alcohol dehydrogenase family.</text>
</comment>
<dbReference type="Pfam" id="PF00107">
    <property type="entry name" value="ADH_zinc_N"/>
    <property type="match status" value="1"/>
</dbReference>
<dbReference type="Proteomes" id="UP000033572">
    <property type="component" value="Unassembled WGS sequence"/>
</dbReference>
<evidence type="ECO:0000259" key="7">
    <source>
        <dbReference type="Pfam" id="PF08240"/>
    </source>
</evidence>
<dbReference type="GO" id="GO:0046872">
    <property type="term" value="F:metal ion binding"/>
    <property type="evidence" value="ECO:0007669"/>
    <property type="project" value="UniProtKB-KW"/>
</dbReference>
<evidence type="ECO:0000259" key="6">
    <source>
        <dbReference type="Pfam" id="PF00107"/>
    </source>
</evidence>
<evidence type="ECO:0000313" key="8">
    <source>
        <dbReference type="EMBL" id="KJL26950.1"/>
    </source>
</evidence>
<dbReference type="Gene3D" id="3.90.180.10">
    <property type="entry name" value="Medium-chain alcohol dehydrogenases, catalytic domain"/>
    <property type="match status" value="1"/>
</dbReference>
<dbReference type="PANTHER" id="PTHR43161:SF9">
    <property type="entry name" value="SORBITOL DEHYDROGENASE"/>
    <property type="match status" value="1"/>
</dbReference>
<evidence type="ECO:0000256" key="1">
    <source>
        <dbReference type="ARBA" id="ARBA00001947"/>
    </source>
</evidence>
<dbReference type="SUPFAM" id="SSF50129">
    <property type="entry name" value="GroES-like"/>
    <property type="match status" value="1"/>
</dbReference>
<evidence type="ECO:0000313" key="9">
    <source>
        <dbReference type="Proteomes" id="UP000033572"/>
    </source>
</evidence>
<reference evidence="8 9" key="1">
    <citation type="submission" date="2015-02" db="EMBL/GenBank/DDBJ databases">
        <title>Draft genome sequences of ten Microbacterium spp. with emphasis on heavy metal contaminated environments.</title>
        <authorList>
            <person name="Corretto E."/>
        </authorList>
    </citation>
    <scope>NUCLEOTIDE SEQUENCE [LARGE SCALE GENOMIC DNA]</scope>
    <source>
        <strain evidence="8 9">DSM 12966</strain>
    </source>
</reference>
<protein>
    <submittedName>
        <fullName evidence="8">L-idonate 5-dehydrogenase (NAD(P)(+))</fullName>
        <ecNumber evidence="8">1.1.1.264</ecNumber>
    </submittedName>
</protein>
<dbReference type="InterPro" id="IPR013149">
    <property type="entry name" value="ADH-like_C"/>
</dbReference>
<dbReference type="GeneID" id="94442842"/>
<feature type="domain" description="Alcohol dehydrogenase-like N-terminal" evidence="7">
    <location>
        <begin position="23"/>
        <end position="134"/>
    </location>
</feature>
<evidence type="ECO:0000256" key="4">
    <source>
        <dbReference type="ARBA" id="ARBA00022833"/>
    </source>
</evidence>
<dbReference type="RefSeq" id="WP_045252587.1">
    <property type="nucleotide sequence ID" value="NZ_CP031425.1"/>
</dbReference>
<dbReference type="InterPro" id="IPR013154">
    <property type="entry name" value="ADH-like_N"/>
</dbReference>